<sequence>MIESHNTVIVNRLLSQNYFVSYSFKIACTFVLDNELSEIADTRNCNPQSFPNVTDVSLKCNKGMLSFCALSSIFLAVSVETDCEITTNLLFFIEDTTCFVPRVCFLSLIAPVSAFSNSFAMARLFFCFSFHKYIHRSTSNWYLASNYYIFSNSFQFFNLS</sequence>
<protein>
    <submittedName>
        <fullName evidence="1">Uncharacterized protein</fullName>
    </submittedName>
</protein>
<gene>
    <name evidence="1" type="ORF">ALOHA_HF4000APKG4H17ctg1g45</name>
</gene>
<dbReference type="EMBL" id="EU016635">
    <property type="protein sequence ID" value="ABZ08750.1"/>
    <property type="molecule type" value="Genomic_DNA"/>
</dbReference>
<organism evidence="1">
    <name type="scientific">uncultured marine crenarchaeote HF4000_APKG4H17</name>
    <dbReference type="NCBI Taxonomy" id="455589"/>
    <lineage>
        <taxon>Archaea</taxon>
        <taxon>Nitrososphaerota</taxon>
        <taxon>Nitrososphaeria</taxon>
        <taxon>Nitrosopumilales</taxon>
        <taxon>environmental samples</taxon>
    </lineage>
</organism>
<evidence type="ECO:0000313" key="1">
    <source>
        <dbReference type="EMBL" id="ABZ08750.1"/>
    </source>
</evidence>
<proteinExistence type="predicted"/>
<name>B3T841_9ARCH</name>
<accession>B3T841</accession>
<reference evidence="1" key="1">
    <citation type="journal article" date="2008" name="ISME J.">
        <title>Genomic patterns of recombination, clonal divergence and environment in marine microbial populations.</title>
        <authorList>
            <person name="Konstantinidis K.T."/>
            <person name="Delong E.F."/>
        </authorList>
    </citation>
    <scope>NUCLEOTIDE SEQUENCE</scope>
</reference>
<dbReference type="AlphaFoldDB" id="B3T841"/>